<dbReference type="InterPro" id="IPR002168">
    <property type="entry name" value="Lipase_GDXG_HIS_AS"/>
</dbReference>
<dbReference type="GO" id="GO:0016787">
    <property type="term" value="F:hydrolase activity"/>
    <property type="evidence" value="ECO:0007669"/>
    <property type="project" value="UniProtKB-KW"/>
</dbReference>
<dbReference type="InterPro" id="IPR029058">
    <property type="entry name" value="AB_hydrolase_fold"/>
</dbReference>
<comment type="similarity">
    <text evidence="1">Belongs to the 'GDXG' lipolytic enzyme family.</text>
</comment>
<dbReference type="Gene3D" id="3.40.50.1820">
    <property type="entry name" value="alpha/beta hydrolase"/>
    <property type="match status" value="1"/>
</dbReference>
<dbReference type="AlphaFoldDB" id="M2YIT9"/>
<organism evidence="4 5">
    <name type="scientific">Dothistroma septosporum (strain NZE10 / CBS 128990)</name>
    <name type="common">Red band needle blight fungus</name>
    <name type="synonym">Mycosphaerella pini</name>
    <dbReference type="NCBI Taxonomy" id="675120"/>
    <lineage>
        <taxon>Eukaryota</taxon>
        <taxon>Fungi</taxon>
        <taxon>Dikarya</taxon>
        <taxon>Ascomycota</taxon>
        <taxon>Pezizomycotina</taxon>
        <taxon>Dothideomycetes</taxon>
        <taxon>Dothideomycetidae</taxon>
        <taxon>Mycosphaerellales</taxon>
        <taxon>Mycosphaerellaceae</taxon>
        <taxon>Dothistroma</taxon>
    </lineage>
</organism>
<evidence type="ECO:0000256" key="2">
    <source>
        <dbReference type="ARBA" id="ARBA00022801"/>
    </source>
</evidence>
<dbReference type="InterPro" id="IPR050300">
    <property type="entry name" value="GDXG_lipolytic_enzyme"/>
</dbReference>
<reference evidence="5" key="1">
    <citation type="journal article" date="2012" name="PLoS Genet.">
        <title>The genomes of the fungal plant pathogens Cladosporium fulvum and Dothistroma septosporum reveal adaptation to different hosts and lifestyles but also signatures of common ancestry.</title>
        <authorList>
            <person name="de Wit P.J.G.M."/>
            <person name="van der Burgt A."/>
            <person name="Oekmen B."/>
            <person name="Stergiopoulos I."/>
            <person name="Abd-Elsalam K.A."/>
            <person name="Aerts A.L."/>
            <person name="Bahkali A.H."/>
            <person name="Beenen H.G."/>
            <person name="Chettri P."/>
            <person name="Cox M.P."/>
            <person name="Datema E."/>
            <person name="de Vries R.P."/>
            <person name="Dhillon B."/>
            <person name="Ganley A.R."/>
            <person name="Griffiths S.A."/>
            <person name="Guo Y."/>
            <person name="Hamelin R.C."/>
            <person name="Henrissat B."/>
            <person name="Kabir M.S."/>
            <person name="Jashni M.K."/>
            <person name="Kema G."/>
            <person name="Klaubauf S."/>
            <person name="Lapidus A."/>
            <person name="Levasseur A."/>
            <person name="Lindquist E."/>
            <person name="Mehrabi R."/>
            <person name="Ohm R.A."/>
            <person name="Owen T.J."/>
            <person name="Salamov A."/>
            <person name="Schwelm A."/>
            <person name="Schijlen E."/>
            <person name="Sun H."/>
            <person name="van den Burg H.A."/>
            <person name="van Ham R.C.H.J."/>
            <person name="Zhang S."/>
            <person name="Goodwin S.B."/>
            <person name="Grigoriev I.V."/>
            <person name="Collemare J."/>
            <person name="Bradshaw R.E."/>
        </authorList>
    </citation>
    <scope>NUCLEOTIDE SEQUENCE [LARGE SCALE GENOMIC DNA]</scope>
    <source>
        <strain evidence="5">NZE10 / CBS 128990</strain>
    </source>
</reference>
<dbReference type="STRING" id="675120.M2YIT9"/>
<dbReference type="eggNOG" id="KOG1515">
    <property type="taxonomic scope" value="Eukaryota"/>
</dbReference>
<evidence type="ECO:0000313" key="4">
    <source>
        <dbReference type="EMBL" id="EME38845.1"/>
    </source>
</evidence>
<reference evidence="4 5" key="2">
    <citation type="journal article" date="2012" name="PLoS Pathog.">
        <title>Diverse lifestyles and strategies of plant pathogenesis encoded in the genomes of eighteen Dothideomycetes fungi.</title>
        <authorList>
            <person name="Ohm R.A."/>
            <person name="Feau N."/>
            <person name="Henrissat B."/>
            <person name="Schoch C.L."/>
            <person name="Horwitz B.A."/>
            <person name="Barry K.W."/>
            <person name="Condon B.J."/>
            <person name="Copeland A.C."/>
            <person name="Dhillon B."/>
            <person name="Glaser F."/>
            <person name="Hesse C.N."/>
            <person name="Kosti I."/>
            <person name="LaButti K."/>
            <person name="Lindquist E.A."/>
            <person name="Lucas S."/>
            <person name="Salamov A.A."/>
            <person name="Bradshaw R.E."/>
            <person name="Ciuffetti L."/>
            <person name="Hamelin R.C."/>
            <person name="Kema G.H.J."/>
            <person name="Lawrence C."/>
            <person name="Scott J.A."/>
            <person name="Spatafora J.W."/>
            <person name="Turgeon B.G."/>
            <person name="de Wit P.J.G.M."/>
            <person name="Zhong S."/>
            <person name="Goodwin S.B."/>
            <person name="Grigoriev I.V."/>
        </authorList>
    </citation>
    <scope>NUCLEOTIDE SEQUENCE [LARGE SCALE GENOMIC DNA]</scope>
    <source>
        <strain evidence="5">NZE10 / CBS 128990</strain>
    </source>
</reference>
<dbReference type="OrthoDB" id="408631at2759"/>
<dbReference type="InterPro" id="IPR013094">
    <property type="entry name" value="AB_hydrolase_3"/>
</dbReference>
<dbReference type="PANTHER" id="PTHR48081">
    <property type="entry name" value="AB HYDROLASE SUPERFAMILY PROTEIN C4A8.06C"/>
    <property type="match status" value="1"/>
</dbReference>
<proteinExistence type="inferred from homology"/>
<name>M2YIT9_DOTSN</name>
<keyword evidence="5" id="KW-1185">Reference proteome</keyword>
<dbReference type="HOGENOM" id="CLU_012494_3_1_1"/>
<dbReference type="PROSITE" id="PS01173">
    <property type="entry name" value="LIPASE_GDXG_HIS"/>
    <property type="match status" value="1"/>
</dbReference>
<dbReference type="SUPFAM" id="SSF53474">
    <property type="entry name" value="alpha/beta-Hydrolases"/>
    <property type="match status" value="1"/>
</dbReference>
<dbReference type="EMBL" id="KB446546">
    <property type="protein sequence ID" value="EME38845.1"/>
    <property type="molecule type" value="Genomic_DNA"/>
</dbReference>
<evidence type="ECO:0000259" key="3">
    <source>
        <dbReference type="Pfam" id="PF07859"/>
    </source>
</evidence>
<evidence type="ECO:0000313" key="5">
    <source>
        <dbReference type="Proteomes" id="UP000016933"/>
    </source>
</evidence>
<protein>
    <recommendedName>
        <fullName evidence="3">Alpha/beta hydrolase fold-3 domain-containing protein</fullName>
    </recommendedName>
</protein>
<evidence type="ECO:0000256" key="1">
    <source>
        <dbReference type="ARBA" id="ARBA00010515"/>
    </source>
</evidence>
<keyword evidence="2" id="KW-0378">Hydrolase</keyword>
<gene>
    <name evidence="4" type="ORF">DOTSEDRAFT_180769</name>
</gene>
<dbReference type="OMA" id="YDRIAVW"/>
<dbReference type="Pfam" id="PF07859">
    <property type="entry name" value="Abhydrolase_3"/>
    <property type="match status" value="1"/>
</dbReference>
<sequence length="323" mass="36146">MALQGFQFICLRAFVNTRSLILRSSWLSPTTQPDYTKVYEGRADLFASRIFVPKSISEDSQQHRYPLVICVHGGGFIVNNPSFDDPLARYLADTVRCIAVSIDYRKAPQNKFPAAYNDIVKQSLAVINDTDLPIDLQMVVLLGSSAGGNLILAAAQHPEVRPNLTGVLALYPLCDLVPTFADKMASRPDPSVPDFLGSNYQNVAKLYLDQDEHPSFTDTRLSPTHFVDRKDLPDNVLLIGTEHDLICREAEVMAEKLANGSQQTGTEFGWRTESVQWHQVKGQPHAFDHFPAKTAEEEQERLAAKDSTYKLMCEWLKSTFARA</sequence>
<accession>M2YIT9</accession>
<dbReference type="Proteomes" id="UP000016933">
    <property type="component" value="Unassembled WGS sequence"/>
</dbReference>
<dbReference type="PANTHER" id="PTHR48081:SF3">
    <property type="entry name" value="ALPHA_BETA HYDROLASE FOLD-3 DOMAIN-CONTAINING PROTEIN"/>
    <property type="match status" value="1"/>
</dbReference>
<feature type="domain" description="Alpha/beta hydrolase fold-3" evidence="3">
    <location>
        <begin position="68"/>
        <end position="287"/>
    </location>
</feature>